<accession>A0A5S6R345</accession>
<sequence length="103" mass="11969">MMLSVTDALAVARTRYVRRRRNCRRTLLKLFDIPVRRALWTDFIRLSFRSCDPARIIRNASCAVPPSGTTRLKLVRCSVLFVLPKEFLLRTRIATVHLPFVVL</sequence>
<name>A0A5S6R345_TRIMR</name>
<evidence type="ECO:0000313" key="1">
    <source>
        <dbReference type="Proteomes" id="UP000046395"/>
    </source>
</evidence>
<dbReference type="Proteomes" id="UP000046395">
    <property type="component" value="Unassembled WGS sequence"/>
</dbReference>
<protein>
    <submittedName>
        <fullName evidence="2">Uncharacterized protein</fullName>
    </submittedName>
</protein>
<reference evidence="2" key="1">
    <citation type="submission" date="2019-12" db="UniProtKB">
        <authorList>
            <consortium name="WormBaseParasite"/>
        </authorList>
    </citation>
    <scope>IDENTIFICATION</scope>
</reference>
<dbReference type="AlphaFoldDB" id="A0A5S6R345"/>
<dbReference type="WBParaSite" id="TMUE_3000013582.1">
    <property type="protein sequence ID" value="TMUE_3000013582.1"/>
    <property type="gene ID" value="WBGene00302908"/>
</dbReference>
<keyword evidence="1" id="KW-1185">Reference proteome</keyword>
<organism evidence="1 2">
    <name type="scientific">Trichuris muris</name>
    <name type="common">Mouse whipworm</name>
    <dbReference type="NCBI Taxonomy" id="70415"/>
    <lineage>
        <taxon>Eukaryota</taxon>
        <taxon>Metazoa</taxon>
        <taxon>Ecdysozoa</taxon>
        <taxon>Nematoda</taxon>
        <taxon>Enoplea</taxon>
        <taxon>Dorylaimia</taxon>
        <taxon>Trichinellida</taxon>
        <taxon>Trichuridae</taxon>
        <taxon>Trichuris</taxon>
    </lineage>
</organism>
<evidence type="ECO:0000313" key="2">
    <source>
        <dbReference type="WBParaSite" id="TMUE_3000013582.1"/>
    </source>
</evidence>
<proteinExistence type="predicted"/>